<dbReference type="PANTHER" id="PTHR46082">
    <property type="entry name" value="ATP/GTP-BINDING PROTEIN-RELATED"/>
    <property type="match status" value="1"/>
</dbReference>
<evidence type="ECO:0000259" key="1">
    <source>
        <dbReference type="Pfam" id="PF13191"/>
    </source>
</evidence>
<dbReference type="Gene3D" id="3.40.50.1460">
    <property type="match status" value="1"/>
</dbReference>
<evidence type="ECO:0000313" key="2">
    <source>
        <dbReference type="EMBL" id="PQM46814.1"/>
    </source>
</evidence>
<dbReference type="SUPFAM" id="SSF48452">
    <property type="entry name" value="TPR-like"/>
    <property type="match status" value="1"/>
</dbReference>
<dbReference type="Gene3D" id="1.25.40.10">
    <property type="entry name" value="Tetratricopeptide repeat domain"/>
    <property type="match status" value="1"/>
</dbReference>
<protein>
    <recommendedName>
        <fullName evidence="1">Orc1-like AAA ATPase domain-containing protein</fullName>
    </recommendedName>
</protein>
<dbReference type="InterPro" id="IPR027417">
    <property type="entry name" value="P-loop_NTPase"/>
</dbReference>
<dbReference type="Gene3D" id="3.40.50.300">
    <property type="entry name" value="P-loop containing nucleotide triphosphate hydrolases"/>
    <property type="match status" value="1"/>
</dbReference>
<name>A0A2S8BJG4_9MYCO</name>
<dbReference type="EMBL" id="PPEA01000430">
    <property type="protein sequence ID" value="PQM46814.1"/>
    <property type="molecule type" value="Genomic_DNA"/>
</dbReference>
<evidence type="ECO:0000313" key="3">
    <source>
        <dbReference type="Proteomes" id="UP000238296"/>
    </source>
</evidence>
<dbReference type="InterPro" id="IPR053137">
    <property type="entry name" value="NLR-like"/>
</dbReference>
<dbReference type="Pfam" id="PF13191">
    <property type="entry name" value="AAA_16"/>
    <property type="match status" value="1"/>
</dbReference>
<dbReference type="AlphaFoldDB" id="A0A2S8BJG4"/>
<dbReference type="PANTHER" id="PTHR46082:SF6">
    <property type="entry name" value="AAA+ ATPASE DOMAIN-CONTAINING PROTEIN-RELATED"/>
    <property type="match status" value="1"/>
</dbReference>
<dbReference type="InterPro" id="IPR011990">
    <property type="entry name" value="TPR-like_helical_dom_sf"/>
</dbReference>
<comment type="caution">
    <text evidence="2">The sequence shown here is derived from an EMBL/GenBank/DDBJ whole genome shotgun (WGS) entry which is preliminary data.</text>
</comment>
<sequence length="915" mass="98558">MSNPAIGRRALVIGSQCDALGESSKLSFLPDLAAELYEVLIDPHLGACEPALPRRHCGGLLLDPTHNAALNALHNAFAWANKDGALLFVAVLGHGMVKYGDFFFLSRDSSGTGDYRRDVFLSHALKHLLGDCGDLNGLIVWVDSCHSGVAAQQAATEWGQVGLGQAARRYELLSAADDRPAYRGDFTRALISTLRHGIAGAGETIDARDLREPLKMGAKAQRPQRVTIDGGQWAARGDQGLWLSRNHALYSAQDNTASVAAQARVGELTDYLQPTETLDALVAAAKVHDCVMLTGPRGTGKSTLAAALAQPSVTDGRVPDGFVNAIIFATPLSTMNTLSSALAGGLRRTVKGFSQAVNAFDERLDPAERESLPALERQVMGPLRLIKRRRPVRLVIDALDELPKATERALRKAVTDARVRRNGESGSAGVSFVLTARPGAAPLAGACRIAVTPPGDAAIGAYLRRREIPDDHIPALVDRAGGNWLHAYLLAEQAVRPGFDPGQLPVDLAPSLAELYTTELAAAGAEDRERWETQLRPVLAVCAVAGVGPVLPLPLAVAAAARLGGPNTPSRFRDSVVRLSGLIVRAKPGQPEEQVGIFHLSLRDDYLLKPDLGVQFTIDGPEAHGALAEALAELAPVQQHDPENPLHNYAMRAEAEHLWACGDTADVVKSLTWRPLERAVDEVERWQRWKARLDDRLKPEDPAVLTARSYLAYYTGTAGDPAAARDQYSNLLPLRRKVSGLTHRDTWSDLVALARFTGEAGDPVAARDQYSDLLPAIEKDYEPTDPLALLARANLAYFTGEAGDPIAARNQYARLLEIRQEVFEPTHPSIFTTRMNLAYFTGEAGEPLVARDAFAELLEILKHDSRPARSHTLTVRAHLARFTGEAGDPVGARDQFKALLPTLGGGAGAPTIRTL</sequence>
<feature type="domain" description="Orc1-like AAA ATPase" evidence="1">
    <location>
        <begin position="277"/>
        <end position="417"/>
    </location>
</feature>
<dbReference type="Pfam" id="PF13374">
    <property type="entry name" value="TPR_10"/>
    <property type="match status" value="1"/>
</dbReference>
<proteinExistence type="predicted"/>
<dbReference type="SUPFAM" id="SSF52540">
    <property type="entry name" value="P-loop containing nucleoside triphosphate hydrolases"/>
    <property type="match status" value="1"/>
</dbReference>
<dbReference type="InterPro" id="IPR041664">
    <property type="entry name" value="AAA_16"/>
</dbReference>
<gene>
    <name evidence="2" type="ORF">C1Y40_02984</name>
</gene>
<organism evidence="2 3">
    <name type="scientific">Mycobacterium talmoniae</name>
    <dbReference type="NCBI Taxonomy" id="1858794"/>
    <lineage>
        <taxon>Bacteria</taxon>
        <taxon>Bacillati</taxon>
        <taxon>Actinomycetota</taxon>
        <taxon>Actinomycetes</taxon>
        <taxon>Mycobacteriales</taxon>
        <taxon>Mycobacteriaceae</taxon>
        <taxon>Mycobacterium</taxon>
    </lineage>
</organism>
<reference evidence="2 3" key="1">
    <citation type="journal article" date="2017" name="Int. J. Syst. Evol. Microbiol.">
        <title>Mycobacterium talmoniae sp. nov., a slowly growing mycobacterium isolated from human respiratory samples.</title>
        <authorList>
            <person name="Davidson R.M."/>
            <person name="DeGroote M.A."/>
            <person name="Marola J.L."/>
            <person name="Buss S."/>
            <person name="Jones V."/>
            <person name="McNeil M.R."/>
            <person name="Freifeld A.G."/>
            <person name="Elaine Epperson L."/>
            <person name="Hasan N.A."/>
            <person name="Jackson M."/>
            <person name="Iwen P.C."/>
            <person name="Salfinger M."/>
            <person name="Strong M."/>
        </authorList>
    </citation>
    <scope>NUCLEOTIDE SEQUENCE [LARGE SCALE GENOMIC DNA]</scope>
    <source>
        <strain evidence="2 3">ATCC BAA-2683</strain>
    </source>
</reference>
<dbReference type="Proteomes" id="UP000238296">
    <property type="component" value="Unassembled WGS sequence"/>
</dbReference>
<accession>A0A2S8BJG4</accession>